<sequence length="544" mass="58060">MTSGSVFPTRRTVLKTAGIGAAGVPLLAAGNAPRQQTASVPSALLPAPPGQVPPRLDRAKVDRALERLDDLAGYVLAETGLPGLAVAVVYQDEVLYAKGFGVREVGKPAQVTPETVFQVASVSKPLASTVIAGVVGRKVVAWTDPVIKYNRDFALNNDYVTRNATFADLLSHRSGLQTGAGDLLEDLGFDRDYILSHLHQQPLDAFRSSYHYSNFGYTEGGQAAADAMDTPWEDLADKLLFGPLGMASSSYRLADYEKAANRAVLHVPVGDKQWAAKYRRDPDAEAPAGGASSSVRDLAQWLRLQLGNGTYAGTPLIDAAALQTTRVPHSVSGPAAAPAARSRFYGLGWNVSYDDEGRVQLGHSGAFNLGAATAVSMLPGEQLAIVTLTNGRPQGIPEAINADFMDTAQNGAPTVDWLPFIAGIFRQQDEADKPEIDYGKLPANPTSAGPNRRYTGTYANSYYGPLMVFEQDGGLAMRMGPDGNQTTFPLTHFDGDTFSFESIGENGNGLAGAVFAEPRRGSSQEVVLDFYNRTGLGTFTRRAR</sequence>
<dbReference type="RefSeq" id="WP_015936281.1">
    <property type="nucleotide sequence ID" value="NC_011886.1"/>
</dbReference>
<dbReference type="Proteomes" id="UP000002505">
    <property type="component" value="Chromosome"/>
</dbReference>
<dbReference type="InterPro" id="IPR006311">
    <property type="entry name" value="TAT_signal"/>
</dbReference>
<accession>B8HE23</accession>
<dbReference type="InterPro" id="IPR021860">
    <property type="entry name" value="Peptidase_S12_Pab87-rel_C"/>
</dbReference>
<dbReference type="Pfam" id="PF11954">
    <property type="entry name" value="DUF3471"/>
    <property type="match status" value="1"/>
</dbReference>
<proteinExistence type="predicted"/>
<evidence type="ECO:0000313" key="4">
    <source>
        <dbReference type="Proteomes" id="UP000002505"/>
    </source>
</evidence>
<feature type="domain" description="Peptidase S12 Pab87-related C-terminal" evidence="2">
    <location>
        <begin position="442"/>
        <end position="500"/>
    </location>
</feature>
<feature type="domain" description="Beta-lactamase-related" evidence="1">
    <location>
        <begin position="75"/>
        <end position="394"/>
    </location>
</feature>
<dbReference type="Gene3D" id="2.40.128.600">
    <property type="match status" value="1"/>
</dbReference>
<dbReference type="OrthoDB" id="5377981at2"/>
<dbReference type="SUPFAM" id="SSF56601">
    <property type="entry name" value="beta-lactamase/transpeptidase-like"/>
    <property type="match status" value="1"/>
</dbReference>
<organism evidence="3 4">
    <name type="scientific">Pseudarthrobacter chlorophenolicus (strain ATCC 700700 / DSM 12829 / CIP 107037 / JCM 12360 / KCTC 9906 / NCIMB 13794 / A6)</name>
    <name type="common">Arthrobacter chlorophenolicus</name>
    <dbReference type="NCBI Taxonomy" id="452863"/>
    <lineage>
        <taxon>Bacteria</taxon>
        <taxon>Bacillati</taxon>
        <taxon>Actinomycetota</taxon>
        <taxon>Actinomycetes</taxon>
        <taxon>Micrococcales</taxon>
        <taxon>Micrococcaceae</taxon>
        <taxon>Pseudarthrobacter</taxon>
    </lineage>
</organism>
<keyword evidence="4" id="KW-1185">Reference proteome</keyword>
<dbReference type="EMBL" id="CP001341">
    <property type="protein sequence ID" value="ACL39058.1"/>
    <property type="molecule type" value="Genomic_DNA"/>
</dbReference>
<dbReference type="eggNOG" id="COG1680">
    <property type="taxonomic scope" value="Bacteria"/>
</dbReference>
<dbReference type="Pfam" id="PF00144">
    <property type="entry name" value="Beta-lactamase"/>
    <property type="match status" value="1"/>
</dbReference>
<dbReference type="STRING" id="452863.Achl_1064"/>
<gene>
    <name evidence="3" type="ordered locus">Achl_1064</name>
</gene>
<protein>
    <submittedName>
        <fullName evidence="3">Beta-lactamase</fullName>
    </submittedName>
</protein>
<dbReference type="InterPro" id="IPR012338">
    <property type="entry name" value="Beta-lactam/transpept-like"/>
</dbReference>
<dbReference type="KEGG" id="ach:Achl_1064"/>
<evidence type="ECO:0000259" key="1">
    <source>
        <dbReference type="Pfam" id="PF00144"/>
    </source>
</evidence>
<dbReference type="InterPro" id="IPR001466">
    <property type="entry name" value="Beta-lactam-related"/>
</dbReference>
<reference evidence="3" key="1">
    <citation type="submission" date="2009-01" db="EMBL/GenBank/DDBJ databases">
        <title>Complete sequence of chromosome of Arthrobacter chlorophenolicus A6.</title>
        <authorList>
            <consortium name="US DOE Joint Genome Institute"/>
            <person name="Lucas S."/>
            <person name="Copeland A."/>
            <person name="Lapidus A."/>
            <person name="Glavina del Rio T."/>
            <person name="Tice H."/>
            <person name="Bruce D."/>
            <person name="Goodwin L."/>
            <person name="Pitluck S."/>
            <person name="Goltsman E."/>
            <person name="Clum A."/>
            <person name="Larimer F."/>
            <person name="Land M."/>
            <person name="Hauser L."/>
            <person name="Kyrpides N."/>
            <person name="Mikhailova N."/>
            <person name="Jansson J."/>
            <person name="Richardson P."/>
        </authorList>
    </citation>
    <scope>NUCLEOTIDE SEQUENCE [LARGE SCALE GENOMIC DNA]</scope>
    <source>
        <strain evidence="3">A6</strain>
    </source>
</reference>
<dbReference type="InterPro" id="IPR050491">
    <property type="entry name" value="AmpC-like"/>
</dbReference>
<dbReference type="PROSITE" id="PS51318">
    <property type="entry name" value="TAT"/>
    <property type="match status" value="1"/>
</dbReference>
<dbReference type="HOGENOM" id="CLU_020027_14_3_11"/>
<dbReference type="PANTHER" id="PTHR46825:SF15">
    <property type="entry name" value="BETA-LACTAMASE-RELATED DOMAIN-CONTAINING PROTEIN"/>
    <property type="match status" value="1"/>
</dbReference>
<name>B8HE23_PSECP</name>
<dbReference type="Gene3D" id="3.40.710.10">
    <property type="entry name" value="DD-peptidase/beta-lactamase superfamily"/>
    <property type="match status" value="1"/>
</dbReference>
<dbReference type="PANTHER" id="PTHR46825">
    <property type="entry name" value="D-ALANYL-D-ALANINE-CARBOXYPEPTIDASE/ENDOPEPTIDASE AMPH"/>
    <property type="match status" value="1"/>
</dbReference>
<dbReference type="AlphaFoldDB" id="B8HE23"/>
<evidence type="ECO:0000259" key="2">
    <source>
        <dbReference type="Pfam" id="PF11954"/>
    </source>
</evidence>
<evidence type="ECO:0000313" key="3">
    <source>
        <dbReference type="EMBL" id="ACL39058.1"/>
    </source>
</evidence>